<dbReference type="PRINTS" id="PR00318">
    <property type="entry name" value="GPROTEINA"/>
</dbReference>
<dbReference type="GO" id="GO:0007188">
    <property type="term" value="P:adenylate cyclase-modulating G protein-coupled receptor signaling pathway"/>
    <property type="evidence" value="ECO:0007669"/>
    <property type="project" value="TreeGrafter"/>
</dbReference>
<proteinExistence type="predicted"/>
<evidence type="ECO:0000313" key="8">
    <source>
        <dbReference type="EMBL" id="ETW75935.1"/>
    </source>
</evidence>
<dbReference type="EMBL" id="KI925465">
    <property type="protein sequence ID" value="ETW75935.1"/>
    <property type="molecule type" value="Genomic_DNA"/>
</dbReference>
<feature type="binding site" evidence="6">
    <location>
        <position position="317"/>
    </location>
    <ligand>
        <name>Mg(2+)</name>
        <dbReference type="ChEBI" id="CHEBI:18420"/>
    </ligand>
</feature>
<dbReference type="GO" id="GO:0003924">
    <property type="term" value="F:GTPase activity"/>
    <property type="evidence" value="ECO:0007669"/>
    <property type="project" value="InterPro"/>
</dbReference>
<evidence type="ECO:0000256" key="2">
    <source>
        <dbReference type="ARBA" id="ARBA00022741"/>
    </source>
</evidence>
<dbReference type="RefSeq" id="XP_009552171.1">
    <property type="nucleotide sequence ID" value="XM_009553876.1"/>
</dbReference>
<evidence type="ECO:0000313" key="9">
    <source>
        <dbReference type="Proteomes" id="UP000030671"/>
    </source>
</evidence>
<evidence type="ECO:0000256" key="4">
    <source>
        <dbReference type="ARBA" id="ARBA00023224"/>
    </source>
</evidence>
<dbReference type="KEGG" id="hir:HETIRDRAFT_126032"/>
<protein>
    <recommendedName>
        <fullName evidence="10">G-alpha-domain-containing protein</fullName>
    </recommendedName>
</protein>
<dbReference type="PANTHER" id="PTHR10218">
    <property type="entry name" value="GTP-BINDING PROTEIN ALPHA SUBUNIT"/>
    <property type="match status" value="1"/>
</dbReference>
<evidence type="ECO:0008006" key="10">
    <source>
        <dbReference type="Google" id="ProtNLM"/>
    </source>
</evidence>
<dbReference type="Gene3D" id="3.40.50.300">
    <property type="entry name" value="P-loop containing nucleotide triphosphate hydrolases"/>
    <property type="match status" value="1"/>
</dbReference>
<organism evidence="8 9">
    <name type="scientific">Heterobasidion irregulare (strain TC 32-1)</name>
    <dbReference type="NCBI Taxonomy" id="747525"/>
    <lineage>
        <taxon>Eukaryota</taxon>
        <taxon>Fungi</taxon>
        <taxon>Dikarya</taxon>
        <taxon>Basidiomycota</taxon>
        <taxon>Agaricomycotina</taxon>
        <taxon>Agaricomycetes</taxon>
        <taxon>Russulales</taxon>
        <taxon>Bondarzewiaceae</taxon>
        <taxon>Heterobasidion</taxon>
        <taxon>Heterobasidion annosum species complex</taxon>
    </lineage>
</organism>
<dbReference type="InParanoid" id="W4JS54"/>
<keyword evidence="6" id="KW-0460">Magnesium</keyword>
<dbReference type="InterPro" id="IPR011025">
    <property type="entry name" value="GproteinA_insert"/>
</dbReference>
<evidence type="ECO:0000256" key="3">
    <source>
        <dbReference type="ARBA" id="ARBA00023134"/>
    </source>
</evidence>
<dbReference type="GO" id="GO:0005737">
    <property type="term" value="C:cytoplasm"/>
    <property type="evidence" value="ECO:0007669"/>
    <property type="project" value="TreeGrafter"/>
</dbReference>
<evidence type="ECO:0000256" key="1">
    <source>
        <dbReference type="ARBA" id="ARBA00022723"/>
    </source>
</evidence>
<dbReference type="eggNOG" id="KOG0082">
    <property type="taxonomic scope" value="Eukaryota"/>
</dbReference>
<dbReference type="GeneID" id="20666924"/>
<evidence type="ECO:0000256" key="7">
    <source>
        <dbReference type="SAM" id="MobiDB-lite"/>
    </source>
</evidence>
<dbReference type="FunFam" id="3.40.50.300:FF:000692">
    <property type="entry name" value="Guanine nucleotide-binding protein subunit alpha"/>
    <property type="match status" value="1"/>
</dbReference>
<dbReference type="AlphaFoldDB" id="W4JS54"/>
<accession>W4JS54</accession>
<sequence>MHPLSPYDDPLTYLAEPPHDETDEAREARLLAEQEARQISDQIDDQINQEKLAAKKGPKPVKVLLLGKSTTLKNFQLMASPKAFRAERVIWRAVIQLNVVRSIHLILDIMSEAHRQQQQRERDAAARVFPASPRSLSDAAHALPSLTDEHLRLKMRLSPLVQVEEFLVGKLSACPTGKYKRSAHFAALTNLPQDRLGAGGDGAMNRRQRVQVPKELEVNSWSGWKGRLGKLVGAEKEGDEEDDGIDWDDPDDPGRIIHMCGDDMMQLWADSLTHQLLRAQGLRLEEMSGFFLDCLPRVTALRYVPSDDEILRARIKTLGVSEHRFTLSANSILSPEWRVFDVGGHRSSVTAWIPFFDDMDAIIFLAPLSPFDQVLEEDPGVGRLEDSVLLWKSVVSNPLLARTNIVLFLNKCDILTEKLKAGVPFARFITSYGTRPNDYESVSTYMRRKFAGIFKDHSRSPRPFFCHFTSVVDTKATHHILVDVTELVMRDNLNKSSLLM</sequence>
<evidence type="ECO:0000256" key="6">
    <source>
        <dbReference type="PIRSR" id="PIRSR601019-2"/>
    </source>
</evidence>
<dbReference type="GO" id="GO:0005834">
    <property type="term" value="C:heterotrimeric G-protein complex"/>
    <property type="evidence" value="ECO:0007669"/>
    <property type="project" value="TreeGrafter"/>
</dbReference>
<evidence type="ECO:0000256" key="5">
    <source>
        <dbReference type="PIRSR" id="PIRSR601019-1"/>
    </source>
</evidence>
<dbReference type="SUPFAM" id="SSF47895">
    <property type="entry name" value="Transducin (alpha subunit), insertion domain"/>
    <property type="match status" value="1"/>
</dbReference>
<dbReference type="GO" id="GO:0046872">
    <property type="term" value="F:metal ion binding"/>
    <property type="evidence" value="ECO:0007669"/>
    <property type="project" value="UniProtKB-KW"/>
</dbReference>
<dbReference type="OrthoDB" id="5817230at2759"/>
<dbReference type="SMART" id="SM00275">
    <property type="entry name" value="G_alpha"/>
    <property type="match status" value="1"/>
</dbReference>
<dbReference type="Pfam" id="PF00503">
    <property type="entry name" value="G-alpha"/>
    <property type="match status" value="1"/>
</dbReference>
<feature type="region of interest" description="Disordered" evidence="7">
    <location>
        <begin position="1"/>
        <end position="22"/>
    </location>
</feature>
<keyword evidence="1 6" id="KW-0479">Metal-binding</keyword>
<dbReference type="GO" id="GO:0031683">
    <property type="term" value="F:G-protein beta/gamma-subunit complex binding"/>
    <property type="evidence" value="ECO:0007669"/>
    <property type="project" value="InterPro"/>
</dbReference>
<dbReference type="HOGENOM" id="CLU_014184_1_1_1"/>
<dbReference type="SUPFAM" id="SSF52540">
    <property type="entry name" value="P-loop containing nucleoside triphosphate hydrolases"/>
    <property type="match status" value="1"/>
</dbReference>
<feature type="binding site" evidence="5">
    <location>
        <begin position="410"/>
        <end position="413"/>
    </location>
    <ligand>
        <name>GTP</name>
        <dbReference type="ChEBI" id="CHEBI:37565"/>
    </ligand>
</feature>
<name>W4JS54_HETIT</name>
<dbReference type="STRING" id="747525.W4JS54"/>
<dbReference type="GO" id="GO:0005525">
    <property type="term" value="F:GTP binding"/>
    <property type="evidence" value="ECO:0007669"/>
    <property type="project" value="UniProtKB-KW"/>
</dbReference>
<dbReference type="InterPro" id="IPR027417">
    <property type="entry name" value="P-loop_NTPase"/>
</dbReference>
<dbReference type="PANTHER" id="PTHR10218:SF360">
    <property type="entry name" value="GUANINE NUCLEOTIDE-BINDING PROTEIN SUBUNIT ALPHA HOMOLOG"/>
    <property type="match status" value="1"/>
</dbReference>
<dbReference type="InterPro" id="IPR001019">
    <property type="entry name" value="Gprotein_alpha_su"/>
</dbReference>
<keyword evidence="9" id="KW-1185">Reference proteome</keyword>
<dbReference type="Proteomes" id="UP000030671">
    <property type="component" value="Unassembled WGS sequence"/>
</dbReference>
<gene>
    <name evidence="8" type="ORF">HETIRDRAFT_126032</name>
</gene>
<reference evidence="8 9" key="1">
    <citation type="journal article" date="2012" name="New Phytol.">
        <title>Insight into trade-off between wood decay and parasitism from the genome of a fungal forest pathogen.</title>
        <authorList>
            <person name="Olson A."/>
            <person name="Aerts A."/>
            <person name="Asiegbu F."/>
            <person name="Belbahri L."/>
            <person name="Bouzid O."/>
            <person name="Broberg A."/>
            <person name="Canback B."/>
            <person name="Coutinho P.M."/>
            <person name="Cullen D."/>
            <person name="Dalman K."/>
            <person name="Deflorio G."/>
            <person name="van Diepen L.T."/>
            <person name="Dunand C."/>
            <person name="Duplessis S."/>
            <person name="Durling M."/>
            <person name="Gonthier P."/>
            <person name="Grimwood J."/>
            <person name="Fossdal C.G."/>
            <person name="Hansson D."/>
            <person name="Henrissat B."/>
            <person name="Hietala A."/>
            <person name="Himmelstrand K."/>
            <person name="Hoffmeister D."/>
            <person name="Hogberg N."/>
            <person name="James T.Y."/>
            <person name="Karlsson M."/>
            <person name="Kohler A."/>
            <person name="Kues U."/>
            <person name="Lee Y.H."/>
            <person name="Lin Y.C."/>
            <person name="Lind M."/>
            <person name="Lindquist E."/>
            <person name="Lombard V."/>
            <person name="Lucas S."/>
            <person name="Lunden K."/>
            <person name="Morin E."/>
            <person name="Murat C."/>
            <person name="Park J."/>
            <person name="Raffaello T."/>
            <person name="Rouze P."/>
            <person name="Salamov A."/>
            <person name="Schmutz J."/>
            <person name="Solheim H."/>
            <person name="Stahlberg J."/>
            <person name="Velez H."/>
            <person name="de Vries R.P."/>
            <person name="Wiebenga A."/>
            <person name="Woodward S."/>
            <person name="Yakovlev I."/>
            <person name="Garbelotto M."/>
            <person name="Martin F."/>
            <person name="Grigoriev I.V."/>
            <person name="Stenlid J."/>
        </authorList>
    </citation>
    <scope>NUCLEOTIDE SEQUENCE [LARGE SCALE GENOMIC DNA]</scope>
    <source>
        <strain evidence="8 9">TC 32-1</strain>
    </source>
</reference>
<dbReference type="PROSITE" id="PS51882">
    <property type="entry name" value="G_ALPHA"/>
    <property type="match status" value="1"/>
</dbReference>
<dbReference type="GO" id="GO:0001664">
    <property type="term" value="F:G protein-coupled receptor binding"/>
    <property type="evidence" value="ECO:0007669"/>
    <property type="project" value="TreeGrafter"/>
</dbReference>
<keyword evidence="3 5" id="KW-0342">GTP-binding</keyword>
<keyword evidence="4" id="KW-0807">Transducer</keyword>
<keyword evidence="2 5" id="KW-0547">Nucleotide-binding</keyword>
<feature type="binding site" evidence="5">
    <location>
        <begin position="311"/>
        <end position="317"/>
    </location>
    <ligand>
        <name>GTP</name>
        <dbReference type="ChEBI" id="CHEBI:37565"/>
    </ligand>
</feature>